<evidence type="ECO:0000256" key="1">
    <source>
        <dbReference type="ARBA" id="ARBA00001974"/>
    </source>
</evidence>
<name>N6YF82_THAL4</name>
<keyword evidence="7" id="KW-1185">Reference proteome</keyword>
<dbReference type="PANTHER" id="PTHR43716:SF2">
    <property type="entry name" value="BLL6224 PROTEIN"/>
    <property type="match status" value="1"/>
</dbReference>
<reference evidence="6 7" key="1">
    <citation type="submission" date="2012-09" db="EMBL/GenBank/DDBJ databases">
        <title>Draft Genome Sequences of 6 Strains from Genus Thauera.</title>
        <authorList>
            <person name="Liu B."/>
            <person name="Shapleigh J.P."/>
            <person name="Frostegard A.H."/>
        </authorList>
    </citation>
    <scope>NUCLEOTIDE SEQUENCE [LARGE SCALE GENOMIC DNA]</scope>
    <source>
        <strain evidence="7">47Lol / DSM 12138</strain>
    </source>
</reference>
<evidence type="ECO:0000256" key="2">
    <source>
        <dbReference type="ARBA" id="ARBA00008000"/>
    </source>
</evidence>
<dbReference type="Gene3D" id="3.30.70.2190">
    <property type="match status" value="1"/>
</dbReference>
<dbReference type="GO" id="GO:0071949">
    <property type="term" value="F:FAD binding"/>
    <property type="evidence" value="ECO:0007669"/>
    <property type="project" value="InterPro"/>
</dbReference>
<dbReference type="Gene3D" id="3.30.43.10">
    <property type="entry name" value="Uridine Diphospho-n-acetylenolpyruvylglucosamine Reductase, domain 2"/>
    <property type="match status" value="1"/>
</dbReference>
<dbReference type="InterPro" id="IPR016164">
    <property type="entry name" value="FAD-linked_Oxase-like_C"/>
</dbReference>
<comment type="caution">
    <text evidence="6">The sequence shown here is derived from an EMBL/GenBank/DDBJ whole genome shotgun (WGS) entry which is preliminary data.</text>
</comment>
<feature type="domain" description="FAD-binding PCMH-type" evidence="5">
    <location>
        <begin position="19"/>
        <end position="200"/>
    </location>
</feature>
<protein>
    <submittedName>
        <fullName evidence="6">Putative glycolate oxidase subunit GlcD</fullName>
    </submittedName>
</protein>
<keyword evidence="4" id="KW-0274">FAD</keyword>
<dbReference type="Proteomes" id="UP000013232">
    <property type="component" value="Unassembled WGS sequence"/>
</dbReference>
<evidence type="ECO:0000313" key="6">
    <source>
        <dbReference type="EMBL" id="ENO90180.1"/>
    </source>
</evidence>
<dbReference type="eggNOG" id="COG0277">
    <property type="taxonomic scope" value="Bacteria"/>
</dbReference>
<accession>N6YF82</accession>
<dbReference type="InterPro" id="IPR016169">
    <property type="entry name" value="FAD-bd_PCMH_sub2"/>
</dbReference>
<dbReference type="PROSITE" id="PS51387">
    <property type="entry name" value="FAD_PCMH"/>
    <property type="match status" value="1"/>
</dbReference>
<dbReference type="InterPro" id="IPR006094">
    <property type="entry name" value="Oxid_FAD_bind_N"/>
</dbReference>
<dbReference type="InterPro" id="IPR036318">
    <property type="entry name" value="FAD-bd_PCMH-like_sf"/>
</dbReference>
<dbReference type="SUPFAM" id="SSF56176">
    <property type="entry name" value="FAD-binding/transporter-associated domain-like"/>
    <property type="match status" value="1"/>
</dbReference>
<sequence length="465" mass="49214">MLTDAKEMAPYLSDWRGRYHGAACAVVRPGTTQEVAAVVRLCAAAGVPMVPQGGNTGLCGGATPDGGGRAVVLSLGRLDRVRAVDADNNTIMIEAGCTLAGLQQAAIAADRFFPLSLASEGSCTVGGNLSTNAGGVQVLRYGNMRELTLGLEAVLPDGRIWNGLRGLRKDNTGYDLKQLFIGAEGTLGFITAAVLKLFPAIRQRATAWVAVPDPGAAVRLLGMMRAVCSDRVTAFELIGGTALGLVLQHIPGARPPLQAGGEWSVLVELSDSACNAELDTELERALTLASEQGLVGDAVVAGNLAQAEALWALRENISEAQRIEGISIKHDIAIPVSRIPAFLERARAALQHAWPDVRIVAFGHIGDGNLHYNLSKPAAADNRKFISRTPEVNRIVHDLVAGFDGSISAEHGLGQLKRDELLRYKSVVEMDMMRAVKQALDPHGLMNPGKVLAPVRPESRGDAET</sequence>
<evidence type="ECO:0000313" key="7">
    <source>
        <dbReference type="Proteomes" id="UP000013232"/>
    </source>
</evidence>
<evidence type="ECO:0000259" key="5">
    <source>
        <dbReference type="PROSITE" id="PS51387"/>
    </source>
</evidence>
<dbReference type="InterPro" id="IPR016166">
    <property type="entry name" value="FAD-bd_PCMH"/>
</dbReference>
<dbReference type="GO" id="GO:0022904">
    <property type="term" value="P:respiratory electron transport chain"/>
    <property type="evidence" value="ECO:0007669"/>
    <property type="project" value="TreeGrafter"/>
</dbReference>
<dbReference type="InterPro" id="IPR016171">
    <property type="entry name" value="Vanillyl_alc_oxidase_C-sub2"/>
</dbReference>
<keyword evidence="3" id="KW-0285">Flavoprotein</keyword>
<dbReference type="FunFam" id="1.10.45.10:FF:000001">
    <property type="entry name" value="D-lactate dehydrogenase mitochondrial"/>
    <property type="match status" value="1"/>
</dbReference>
<dbReference type="AlphaFoldDB" id="N6YF82"/>
<dbReference type="InterPro" id="IPR004113">
    <property type="entry name" value="FAD-bd_oxidored_4_C"/>
</dbReference>
<evidence type="ECO:0000256" key="3">
    <source>
        <dbReference type="ARBA" id="ARBA00022630"/>
    </source>
</evidence>
<proteinExistence type="inferred from homology"/>
<comment type="cofactor">
    <cofactor evidence="1">
        <name>FAD</name>
        <dbReference type="ChEBI" id="CHEBI:57692"/>
    </cofactor>
</comment>
<dbReference type="PANTHER" id="PTHR43716">
    <property type="entry name" value="D-2-HYDROXYGLUTARATE DEHYDROGENASE, MITOCHONDRIAL"/>
    <property type="match status" value="1"/>
</dbReference>
<dbReference type="Pfam" id="PF02913">
    <property type="entry name" value="FAD-oxidase_C"/>
    <property type="match status" value="1"/>
</dbReference>
<dbReference type="GO" id="GO:0003824">
    <property type="term" value="F:catalytic activity"/>
    <property type="evidence" value="ECO:0007669"/>
    <property type="project" value="InterPro"/>
</dbReference>
<comment type="similarity">
    <text evidence="2">Belongs to the FAD-binding oxidoreductase/transferase type 4 family.</text>
</comment>
<organism evidence="6 7">
    <name type="scientific">Thauera linaloolentis (strain DSM 12138 / JCM 21573 / CCUG 41526 / CIP 105981 / IAM 15112 / NBRC 102519 / 47Lol)</name>
    <dbReference type="NCBI Taxonomy" id="1123367"/>
    <lineage>
        <taxon>Bacteria</taxon>
        <taxon>Pseudomonadati</taxon>
        <taxon>Pseudomonadota</taxon>
        <taxon>Betaproteobacteria</taxon>
        <taxon>Rhodocyclales</taxon>
        <taxon>Zoogloeaceae</taxon>
        <taxon>Thauera</taxon>
    </lineage>
</organism>
<dbReference type="STRING" id="1123367.GCA_000621305_00994"/>
<dbReference type="InterPro" id="IPR016167">
    <property type="entry name" value="FAD-bd_PCMH_sub1"/>
</dbReference>
<dbReference type="Gene3D" id="1.10.45.10">
    <property type="entry name" value="Vanillyl-alcohol Oxidase, Chain A, domain 4"/>
    <property type="match status" value="1"/>
</dbReference>
<dbReference type="EMBL" id="AMXE01000005">
    <property type="protein sequence ID" value="ENO90180.1"/>
    <property type="molecule type" value="Genomic_DNA"/>
</dbReference>
<dbReference type="Pfam" id="PF01565">
    <property type="entry name" value="FAD_binding_4"/>
    <property type="match status" value="1"/>
</dbReference>
<dbReference type="Gene3D" id="3.30.70.2740">
    <property type="match status" value="1"/>
</dbReference>
<gene>
    <name evidence="6" type="ORF">C666_02940</name>
</gene>
<dbReference type="InterPro" id="IPR051264">
    <property type="entry name" value="FAD-oxidored/transferase_4"/>
</dbReference>
<dbReference type="Gene3D" id="3.30.465.10">
    <property type="match status" value="1"/>
</dbReference>
<evidence type="ECO:0000256" key="4">
    <source>
        <dbReference type="ARBA" id="ARBA00022827"/>
    </source>
</evidence>
<dbReference type="SUPFAM" id="SSF55103">
    <property type="entry name" value="FAD-linked oxidases, C-terminal domain"/>
    <property type="match status" value="1"/>
</dbReference>